<dbReference type="PROSITE" id="PS50835">
    <property type="entry name" value="IG_LIKE"/>
    <property type="match status" value="1"/>
</dbReference>
<dbReference type="Pfam" id="PF07654">
    <property type="entry name" value="C1-set"/>
    <property type="match status" value="1"/>
</dbReference>
<dbReference type="EMBL" id="VZRW01007720">
    <property type="protein sequence ID" value="NWX18592.1"/>
    <property type="molecule type" value="Genomic_DNA"/>
</dbReference>
<dbReference type="InterPro" id="IPR003597">
    <property type="entry name" value="Ig_C1-set"/>
</dbReference>
<dbReference type="InterPro" id="IPR036179">
    <property type="entry name" value="Ig-like_dom_sf"/>
</dbReference>
<dbReference type="CDD" id="cd00098">
    <property type="entry name" value="IgC1"/>
    <property type="match status" value="1"/>
</dbReference>
<evidence type="ECO:0000313" key="2">
    <source>
        <dbReference type="EMBL" id="NWX18592.1"/>
    </source>
</evidence>
<dbReference type="OrthoDB" id="9378418at2759"/>
<keyword evidence="3" id="KW-1185">Reference proteome</keyword>
<feature type="non-terminal residue" evidence="2">
    <location>
        <position position="1"/>
    </location>
</feature>
<dbReference type="InterPro" id="IPR007110">
    <property type="entry name" value="Ig-like_dom"/>
</dbReference>
<accession>A0A7K6U6Z4</accession>
<evidence type="ECO:0000259" key="1">
    <source>
        <dbReference type="PROSITE" id="PS50835"/>
    </source>
</evidence>
<feature type="non-terminal residue" evidence="2">
    <location>
        <position position="147"/>
    </location>
</feature>
<proteinExistence type="predicted"/>
<protein>
    <submittedName>
        <fullName evidence="2">IGHM protein</fullName>
    </submittedName>
</protein>
<name>A0A7K6U6Z4_9AVES</name>
<gene>
    <name evidence="2" type="primary">Ighm</name>
    <name evidence="2" type="ORF">AEGBEN_R15275</name>
</gene>
<dbReference type="Gene3D" id="2.60.40.10">
    <property type="entry name" value="Immunoglobulins"/>
    <property type="match status" value="1"/>
</dbReference>
<organism evidence="2 3">
    <name type="scientific">Aegotheles bennettii</name>
    <dbReference type="NCBI Taxonomy" id="48278"/>
    <lineage>
        <taxon>Eukaryota</taxon>
        <taxon>Metazoa</taxon>
        <taxon>Chordata</taxon>
        <taxon>Craniata</taxon>
        <taxon>Vertebrata</taxon>
        <taxon>Euteleostomi</taxon>
        <taxon>Archelosauria</taxon>
        <taxon>Archosauria</taxon>
        <taxon>Dinosauria</taxon>
        <taxon>Saurischia</taxon>
        <taxon>Theropoda</taxon>
        <taxon>Coelurosauria</taxon>
        <taxon>Aves</taxon>
        <taxon>Neognathae</taxon>
        <taxon>Neoaves</taxon>
        <taxon>Strisores</taxon>
        <taxon>Caprimulgiformes</taxon>
        <taxon>Aegothelidae</taxon>
        <taxon>Aegotheles</taxon>
    </lineage>
</organism>
<dbReference type="AlphaFoldDB" id="A0A7K6U6Z4"/>
<dbReference type="InterPro" id="IPR013783">
    <property type="entry name" value="Ig-like_fold"/>
</dbReference>
<feature type="domain" description="Ig-like" evidence="1">
    <location>
        <begin position="42"/>
        <end position="145"/>
    </location>
</feature>
<comment type="caution">
    <text evidence="2">The sequence shown here is derived from an EMBL/GenBank/DDBJ whole genome shotgun (WGS) entry which is preliminary data.</text>
</comment>
<dbReference type="SUPFAM" id="SSF48726">
    <property type="entry name" value="Immunoglobulin"/>
    <property type="match status" value="1"/>
</dbReference>
<reference evidence="2 3" key="1">
    <citation type="submission" date="2019-09" db="EMBL/GenBank/DDBJ databases">
        <title>Bird 10,000 Genomes (B10K) Project - Family phase.</title>
        <authorList>
            <person name="Zhang G."/>
        </authorList>
    </citation>
    <scope>NUCLEOTIDE SEQUENCE [LARGE SCALE GENOMIC DNA]</scope>
    <source>
        <strain evidence="2">B10K-DU-029-76</strain>
        <tissue evidence="2">Heart</tissue>
    </source>
</reference>
<sequence length="147" mass="16322">YAATSHLGLPLQDGKSQQPFYCKATHSQGTAIVRVENPGGSPSQTFSVTMHPPSQEDFQGPYRNSTILCRIRSSGRHPSPGDIRWMKNGEPFSKDVITERLLVNGQSRSEVMDSRIIVTEADWNAGDMYTCQVNEEFRNTSKALECG</sequence>
<evidence type="ECO:0000313" key="3">
    <source>
        <dbReference type="Proteomes" id="UP000559068"/>
    </source>
</evidence>
<dbReference type="Proteomes" id="UP000559068">
    <property type="component" value="Unassembled WGS sequence"/>
</dbReference>